<sequence length="273" mass="30663">MKLVDVGIGCGDQCIYLTRRLSRKTDIPTASAVGMREALSVRPLFDSYVGLTVVKSQANLARDRLSQVRSITDLEGTSQETTDVKIFAANAADPSSWELSLKRAVFGQSVKGETIQKCMRKTHTWLLALDTLYHFQPSRDRLFKCAYQDMQASIMAFDLLLSDQATPWERFVLRLMCLVAGMPYENFVTKTGYKKILTHAGYESTLMEMRDISEHVFPGIASFLRKQDAELSKYGMTIGRYKGAANAFDWWGQTGVVRGFIVVARRSENLGAE</sequence>
<dbReference type="RefSeq" id="XP_001267372.1">
    <property type="nucleotide sequence ID" value="XM_001267371.1"/>
</dbReference>
<protein>
    <recommendedName>
        <fullName evidence="3">Methyltransferase domain-containing protein</fullName>
    </recommendedName>
</protein>
<gene>
    <name evidence="1" type="ORF">NFIA_109690</name>
</gene>
<dbReference type="eggNOG" id="ENOG502S5S2">
    <property type="taxonomic scope" value="Eukaryota"/>
</dbReference>
<reference evidence="2" key="1">
    <citation type="journal article" date="2008" name="PLoS Genet.">
        <title>Genomic islands in the pathogenic filamentous fungus Aspergillus fumigatus.</title>
        <authorList>
            <person name="Fedorova N.D."/>
            <person name="Khaldi N."/>
            <person name="Joardar V.S."/>
            <person name="Maiti R."/>
            <person name="Amedeo P."/>
            <person name="Anderson M.J."/>
            <person name="Crabtree J."/>
            <person name="Silva J.C."/>
            <person name="Badger J.H."/>
            <person name="Albarraq A."/>
            <person name="Angiuoli S."/>
            <person name="Bussey H."/>
            <person name="Bowyer P."/>
            <person name="Cotty P.J."/>
            <person name="Dyer P.S."/>
            <person name="Egan A."/>
            <person name="Galens K."/>
            <person name="Fraser-Liggett C.M."/>
            <person name="Haas B.J."/>
            <person name="Inman J.M."/>
            <person name="Kent R."/>
            <person name="Lemieux S."/>
            <person name="Malavazi I."/>
            <person name="Orvis J."/>
            <person name="Roemer T."/>
            <person name="Ronning C.M."/>
            <person name="Sundaram J.P."/>
            <person name="Sutton G."/>
            <person name="Turner G."/>
            <person name="Venter J.C."/>
            <person name="White O.R."/>
            <person name="Whitty B.R."/>
            <person name="Youngman P."/>
            <person name="Wolfe K.H."/>
            <person name="Goldman G.H."/>
            <person name="Wortman J.R."/>
            <person name="Jiang B."/>
            <person name="Denning D.W."/>
            <person name="Nierman W.C."/>
        </authorList>
    </citation>
    <scope>NUCLEOTIDE SEQUENCE [LARGE SCALE GENOMIC DNA]</scope>
    <source>
        <strain evidence="2">ATCC 1020 / DSM 3700 / CBS 544.65 / FGSC A1164 / JCM 1740 / NRRL 181 / WB 181</strain>
    </source>
</reference>
<evidence type="ECO:0000313" key="2">
    <source>
        <dbReference type="Proteomes" id="UP000006702"/>
    </source>
</evidence>
<evidence type="ECO:0000313" key="1">
    <source>
        <dbReference type="EMBL" id="EAW25475.1"/>
    </source>
</evidence>
<dbReference type="STRING" id="331117.A1CXX3"/>
<accession>A1CXX3</accession>
<dbReference type="VEuPathDB" id="FungiDB:NFIA_109690"/>
<dbReference type="InterPro" id="IPR029063">
    <property type="entry name" value="SAM-dependent_MTases_sf"/>
</dbReference>
<dbReference type="HOGENOM" id="CLU_039068_3_0_1"/>
<dbReference type="Gene3D" id="3.40.50.150">
    <property type="entry name" value="Vaccinia Virus protein VP39"/>
    <property type="match status" value="1"/>
</dbReference>
<dbReference type="OMA" id="MNMGYWE"/>
<keyword evidence="2" id="KW-1185">Reference proteome</keyword>
<dbReference type="Proteomes" id="UP000006702">
    <property type="component" value="Unassembled WGS sequence"/>
</dbReference>
<dbReference type="OrthoDB" id="61390at2759"/>
<dbReference type="KEGG" id="nfi:NFIA_109690"/>
<proteinExistence type="predicted"/>
<evidence type="ECO:0008006" key="3">
    <source>
        <dbReference type="Google" id="ProtNLM"/>
    </source>
</evidence>
<organism evidence="1 2">
    <name type="scientific">Neosartorya fischeri (strain ATCC 1020 / DSM 3700 / CBS 544.65 / FGSC A1164 / JCM 1740 / NRRL 181 / WB 181)</name>
    <name type="common">Aspergillus fischerianus</name>
    <dbReference type="NCBI Taxonomy" id="331117"/>
    <lineage>
        <taxon>Eukaryota</taxon>
        <taxon>Fungi</taxon>
        <taxon>Dikarya</taxon>
        <taxon>Ascomycota</taxon>
        <taxon>Pezizomycotina</taxon>
        <taxon>Eurotiomycetes</taxon>
        <taxon>Eurotiomycetidae</taxon>
        <taxon>Eurotiales</taxon>
        <taxon>Aspergillaceae</taxon>
        <taxon>Aspergillus</taxon>
        <taxon>Aspergillus subgen. Fumigati</taxon>
    </lineage>
</organism>
<dbReference type="AlphaFoldDB" id="A1CXX3"/>
<dbReference type="EMBL" id="DS027685">
    <property type="protein sequence ID" value="EAW25475.1"/>
    <property type="molecule type" value="Genomic_DNA"/>
</dbReference>
<dbReference type="GeneID" id="4593585"/>
<name>A1CXX3_NEOFI</name>